<name>A0A167YXJ0_9HYPO</name>
<dbReference type="Gene3D" id="3.30.530.20">
    <property type="match status" value="1"/>
</dbReference>
<dbReference type="STRING" id="1081102.A0A167YXJ0"/>
<reference evidence="1 2" key="1">
    <citation type="journal article" date="2016" name="Genome Biol. Evol.">
        <title>Divergent and convergent evolution of fungal pathogenicity.</title>
        <authorList>
            <person name="Shang Y."/>
            <person name="Xiao G."/>
            <person name="Zheng P."/>
            <person name="Cen K."/>
            <person name="Zhan S."/>
            <person name="Wang C."/>
        </authorList>
    </citation>
    <scope>NUCLEOTIDE SEQUENCE [LARGE SCALE GENOMIC DNA]</scope>
    <source>
        <strain evidence="1 2">RCEF 264</strain>
    </source>
</reference>
<dbReference type="InterPro" id="IPR015075">
    <property type="entry name" value="AtaL"/>
</dbReference>
<gene>
    <name evidence="1" type="ORF">SPI_01391</name>
</gene>
<dbReference type="AlphaFoldDB" id="A0A167YXJ0"/>
<evidence type="ECO:0000313" key="2">
    <source>
        <dbReference type="Proteomes" id="UP000076874"/>
    </source>
</evidence>
<dbReference type="Pfam" id="PF08982">
    <property type="entry name" value="AtaL"/>
    <property type="match status" value="1"/>
</dbReference>
<sequence length="165" mass="17686">MTVIHLAHTVPVNPPGASPVLTQAQVFAGFQRKIRKPWEFVPAIESAQVLADEGGVVRRRVVFKPDASGSSSSSSEAADRTVVEVCTEHAPSRVDYELDNGSTVLNVISAGSSGVATDLYVTYIFAWRHDELEAGSAAAEATEARHKEASLLLLFFDPPTAKHTV</sequence>
<dbReference type="OrthoDB" id="2320332at2759"/>
<evidence type="ECO:0000313" key="1">
    <source>
        <dbReference type="EMBL" id="OAA66815.1"/>
    </source>
</evidence>
<comment type="caution">
    <text evidence="1">The sequence shown here is derived from an EMBL/GenBank/DDBJ whole genome shotgun (WGS) entry which is preliminary data.</text>
</comment>
<proteinExistence type="predicted"/>
<accession>A0A167YXJ0</accession>
<protein>
    <submittedName>
        <fullName evidence="1">DUF1857 domain containing protein</fullName>
    </submittedName>
</protein>
<dbReference type="EMBL" id="AZHD01000002">
    <property type="protein sequence ID" value="OAA66815.1"/>
    <property type="molecule type" value="Genomic_DNA"/>
</dbReference>
<dbReference type="Proteomes" id="UP000076874">
    <property type="component" value="Unassembled WGS sequence"/>
</dbReference>
<keyword evidence="2" id="KW-1185">Reference proteome</keyword>
<organism evidence="1 2">
    <name type="scientific">Niveomyces insectorum RCEF 264</name>
    <dbReference type="NCBI Taxonomy" id="1081102"/>
    <lineage>
        <taxon>Eukaryota</taxon>
        <taxon>Fungi</taxon>
        <taxon>Dikarya</taxon>
        <taxon>Ascomycota</taxon>
        <taxon>Pezizomycotina</taxon>
        <taxon>Sordariomycetes</taxon>
        <taxon>Hypocreomycetidae</taxon>
        <taxon>Hypocreales</taxon>
        <taxon>Cordycipitaceae</taxon>
        <taxon>Niveomyces</taxon>
    </lineage>
</organism>
<dbReference type="SUPFAM" id="SSF55961">
    <property type="entry name" value="Bet v1-like"/>
    <property type="match status" value="1"/>
</dbReference>
<dbReference type="InterPro" id="IPR023393">
    <property type="entry name" value="START-like_dom_sf"/>
</dbReference>